<evidence type="ECO:0000259" key="1">
    <source>
        <dbReference type="Pfam" id="PF13460"/>
    </source>
</evidence>
<dbReference type="InterPro" id="IPR051783">
    <property type="entry name" value="NAD(P)-dependent_oxidoreduct"/>
</dbReference>
<dbReference type="OrthoDB" id="112777at2"/>
<name>A4BHT9_9GAMM</name>
<dbReference type="Gene3D" id="3.40.50.720">
    <property type="entry name" value="NAD(P)-binding Rossmann-like Domain"/>
    <property type="match status" value="1"/>
</dbReference>
<accession>A4BHT9</accession>
<dbReference type="CDD" id="cd05229">
    <property type="entry name" value="SDR_a3"/>
    <property type="match status" value="1"/>
</dbReference>
<evidence type="ECO:0000313" key="2">
    <source>
        <dbReference type="EMBL" id="EAR08344.1"/>
    </source>
</evidence>
<dbReference type="InterPro" id="IPR016040">
    <property type="entry name" value="NAD(P)-bd_dom"/>
</dbReference>
<evidence type="ECO:0000313" key="3">
    <source>
        <dbReference type="Proteomes" id="UP000005953"/>
    </source>
</evidence>
<dbReference type="SUPFAM" id="SSF51735">
    <property type="entry name" value="NAD(P)-binding Rossmann-fold domains"/>
    <property type="match status" value="1"/>
</dbReference>
<dbReference type="AlphaFoldDB" id="A4BHT9"/>
<protein>
    <submittedName>
        <fullName evidence="2">NAD-dependent epimerase/dehydratase family protein</fullName>
    </submittedName>
</protein>
<gene>
    <name evidence="2" type="ORF">MED297_09396</name>
</gene>
<comment type="caution">
    <text evidence="2">The sequence shown here is derived from an EMBL/GenBank/DDBJ whole genome shotgun (WGS) entry which is preliminary data.</text>
</comment>
<dbReference type="Pfam" id="PF13460">
    <property type="entry name" value="NAD_binding_10"/>
    <property type="match status" value="1"/>
</dbReference>
<dbReference type="InterPro" id="IPR036291">
    <property type="entry name" value="NAD(P)-bd_dom_sf"/>
</dbReference>
<dbReference type="GO" id="GO:0004029">
    <property type="term" value="F:aldehyde dehydrogenase (NAD+) activity"/>
    <property type="evidence" value="ECO:0007669"/>
    <property type="project" value="TreeGrafter"/>
</dbReference>
<dbReference type="PANTHER" id="PTHR48079">
    <property type="entry name" value="PROTEIN YEEZ"/>
    <property type="match status" value="1"/>
</dbReference>
<dbReference type="PANTHER" id="PTHR48079:SF6">
    <property type="entry name" value="NAD(P)-BINDING DOMAIN-CONTAINING PROTEIN-RELATED"/>
    <property type="match status" value="1"/>
</dbReference>
<dbReference type="Proteomes" id="UP000005953">
    <property type="component" value="Unassembled WGS sequence"/>
</dbReference>
<sequence>MKTALIIGINGNFGRHMASALRAQGWQIRALMRTPSKAPDWLDVQSIIAGDARDASSVERAAEGVDLLVYAANPPYHRWHQDAMAMLEPAVQAAETRKLQLLFPGNVYAYAPQTNPIDEGTTVNPPTDKGAIRVQMEARLQQAASRGARVLILRAGDFIGPDTEWTWLDLTAKVGARAVQMRFPHNEEHHHYWSYLPDLCANAALLLKEPLGDFEVFHDPGLSLTRADWRQAFAERQISVRESSFPWWGLWLARLASPLMREVWKMRYLWQQPVLMDGRRLITTLGDRRQQTRLADVIDQCGLRPNVVVSVASETH</sequence>
<dbReference type="RefSeq" id="WP_008046165.1">
    <property type="nucleotide sequence ID" value="NZ_CH724152.1"/>
</dbReference>
<keyword evidence="3" id="KW-1185">Reference proteome</keyword>
<feature type="domain" description="NAD(P)-binding" evidence="1">
    <location>
        <begin position="8"/>
        <end position="98"/>
    </location>
</feature>
<organism evidence="2 3">
    <name type="scientific">Reinekea blandensis MED297</name>
    <dbReference type="NCBI Taxonomy" id="314283"/>
    <lineage>
        <taxon>Bacteria</taxon>
        <taxon>Pseudomonadati</taxon>
        <taxon>Pseudomonadota</taxon>
        <taxon>Gammaproteobacteria</taxon>
        <taxon>Oceanospirillales</taxon>
        <taxon>Saccharospirillaceae</taxon>
        <taxon>Reinekea</taxon>
    </lineage>
</organism>
<dbReference type="GO" id="GO:0005737">
    <property type="term" value="C:cytoplasm"/>
    <property type="evidence" value="ECO:0007669"/>
    <property type="project" value="TreeGrafter"/>
</dbReference>
<dbReference type="STRING" id="314283.MED297_09396"/>
<reference evidence="2 3" key="1">
    <citation type="submission" date="2006-02" db="EMBL/GenBank/DDBJ databases">
        <authorList>
            <person name="Pinhassi J."/>
            <person name="Pedros-Alio C."/>
            <person name="Ferriera S."/>
            <person name="Johnson J."/>
            <person name="Kravitz S."/>
            <person name="Halpern A."/>
            <person name="Remington K."/>
            <person name="Beeson K."/>
            <person name="Tran B."/>
            <person name="Rogers Y.-H."/>
            <person name="Friedman R."/>
            <person name="Venter J.C."/>
        </authorList>
    </citation>
    <scope>NUCLEOTIDE SEQUENCE [LARGE SCALE GENOMIC DNA]</scope>
    <source>
        <strain evidence="2 3">MED297</strain>
    </source>
</reference>
<proteinExistence type="predicted"/>
<dbReference type="HOGENOM" id="CLU_049717_0_0_6"/>
<dbReference type="EMBL" id="AAOE01000022">
    <property type="protein sequence ID" value="EAR08344.1"/>
    <property type="molecule type" value="Genomic_DNA"/>
</dbReference>